<feature type="chain" id="PRO_5012362068" description="Methyltransferase domain-containing protein" evidence="2">
    <location>
        <begin position="16"/>
        <end position="524"/>
    </location>
</feature>
<sequence length="524" mass="58929">MAPLLMVVSWRSAFAAAIFPSHQLSLIPPSPLLHPAGSRPPSRWSPRHPSSTRHKDDDAFPLHAKTWLPFRYRRKCDTDKQTDGEPEPPPLPEDLEEAAAYEYGATLMLLNETEGVEAPALSAKPIRRPFWRRLFKRLAPSKGLRQRGGARLLRERLRRMWPESLFLRAVLRGFRDHMKAASGARGINWEESDYFKWIDWSERVRNATDGRTVIPAYFEAPIHGILGGNLCITQAVEQSAAMSATMMLFQGVRCFRKEALNRLQDDIESAGPPSTHVPSIDEWQQEGAAVHVDHLLPAVPVLVDQAGQEDVNATADMVPVSRIKRILDVGCGTGDSTALLQARYPNAEVEGVDLSPHMIAVARYRYPNMVFHHEAGEKTFFENDTFDMVTMFAVAHELPKGVTFRILKEAHRILRKGGCFLFVDQDPESPTIRRQLAVPEITGYIEPYLADFCSINLPKYFRRAGYKVITTNREGVFVAVLARKLDEGELSDDDELEEDTLVVGDDPILEQTAEEDKADVLTPC</sequence>
<dbReference type="EMBL" id="CDMY01000312">
    <property type="protein sequence ID" value="CEM01877.1"/>
    <property type="molecule type" value="Genomic_DNA"/>
</dbReference>
<dbReference type="PANTHER" id="PTHR42912">
    <property type="entry name" value="METHYLTRANSFERASE"/>
    <property type="match status" value="1"/>
</dbReference>
<reference evidence="4 5" key="1">
    <citation type="submission" date="2014-11" db="EMBL/GenBank/DDBJ databases">
        <authorList>
            <person name="Zhu J."/>
            <person name="Qi W."/>
            <person name="Song R."/>
        </authorList>
    </citation>
    <scope>NUCLEOTIDE SEQUENCE [LARGE SCALE GENOMIC DNA]</scope>
</reference>
<dbReference type="VEuPathDB" id="CryptoDB:Vbra_22531"/>
<dbReference type="CDD" id="cd02440">
    <property type="entry name" value="AdoMet_MTases"/>
    <property type="match status" value="1"/>
</dbReference>
<dbReference type="OrthoDB" id="66144at2759"/>
<dbReference type="PhylomeDB" id="A0A0G4EV10"/>
<dbReference type="Pfam" id="PF13649">
    <property type="entry name" value="Methyltransf_25"/>
    <property type="match status" value="1"/>
</dbReference>
<feature type="compositionally biased region" description="Low complexity" evidence="1">
    <location>
        <begin position="32"/>
        <end position="49"/>
    </location>
</feature>
<dbReference type="InterPro" id="IPR029063">
    <property type="entry name" value="SAM-dependent_MTases_sf"/>
</dbReference>
<dbReference type="PANTHER" id="PTHR42912:SF80">
    <property type="entry name" value="METHYLTRANSFERASE DOMAIN-CONTAINING PROTEIN"/>
    <property type="match status" value="1"/>
</dbReference>
<dbReference type="Gene3D" id="3.40.50.150">
    <property type="entry name" value="Vaccinia Virus protein VP39"/>
    <property type="match status" value="1"/>
</dbReference>
<evidence type="ECO:0000313" key="4">
    <source>
        <dbReference type="EMBL" id="CEM01877.1"/>
    </source>
</evidence>
<dbReference type="InterPro" id="IPR041698">
    <property type="entry name" value="Methyltransf_25"/>
</dbReference>
<accession>A0A0G4EV10</accession>
<evidence type="ECO:0000256" key="2">
    <source>
        <dbReference type="SAM" id="SignalP"/>
    </source>
</evidence>
<evidence type="ECO:0000313" key="5">
    <source>
        <dbReference type="Proteomes" id="UP000041254"/>
    </source>
</evidence>
<name>A0A0G4EV10_VITBC</name>
<dbReference type="InParanoid" id="A0A0G4EV10"/>
<dbReference type="Proteomes" id="UP000041254">
    <property type="component" value="Unassembled WGS sequence"/>
</dbReference>
<feature type="region of interest" description="Disordered" evidence="1">
    <location>
        <begin position="32"/>
        <end position="58"/>
    </location>
</feature>
<proteinExistence type="predicted"/>
<protein>
    <recommendedName>
        <fullName evidence="3">Methyltransferase domain-containing protein</fullName>
    </recommendedName>
</protein>
<dbReference type="STRING" id="1169540.A0A0G4EV10"/>
<dbReference type="AlphaFoldDB" id="A0A0G4EV10"/>
<dbReference type="InterPro" id="IPR050508">
    <property type="entry name" value="Methyltransf_Superfamily"/>
</dbReference>
<gene>
    <name evidence="4" type="ORF">Vbra_22531</name>
</gene>
<dbReference type="GO" id="GO:0008168">
    <property type="term" value="F:methyltransferase activity"/>
    <property type="evidence" value="ECO:0007669"/>
    <property type="project" value="TreeGrafter"/>
</dbReference>
<feature type="domain" description="Methyltransferase" evidence="3">
    <location>
        <begin position="326"/>
        <end position="418"/>
    </location>
</feature>
<keyword evidence="5" id="KW-1185">Reference proteome</keyword>
<evidence type="ECO:0000256" key="1">
    <source>
        <dbReference type="SAM" id="MobiDB-lite"/>
    </source>
</evidence>
<feature type="signal peptide" evidence="2">
    <location>
        <begin position="1"/>
        <end position="15"/>
    </location>
</feature>
<dbReference type="SUPFAM" id="SSF53335">
    <property type="entry name" value="S-adenosyl-L-methionine-dependent methyltransferases"/>
    <property type="match status" value="1"/>
</dbReference>
<keyword evidence="2" id="KW-0732">Signal</keyword>
<organism evidence="4 5">
    <name type="scientific">Vitrella brassicaformis (strain CCMP3155)</name>
    <dbReference type="NCBI Taxonomy" id="1169540"/>
    <lineage>
        <taxon>Eukaryota</taxon>
        <taxon>Sar</taxon>
        <taxon>Alveolata</taxon>
        <taxon>Colpodellida</taxon>
        <taxon>Vitrellaceae</taxon>
        <taxon>Vitrella</taxon>
    </lineage>
</organism>
<evidence type="ECO:0000259" key="3">
    <source>
        <dbReference type="Pfam" id="PF13649"/>
    </source>
</evidence>